<accession>A0AB39XIT1</accession>
<feature type="signal peptide" evidence="1">
    <location>
        <begin position="1"/>
        <end position="18"/>
    </location>
</feature>
<gene>
    <name evidence="2" type="ORF">AB8Z38_33375</name>
</gene>
<dbReference type="Pfam" id="PF12071">
    <property type="entry name" value="DUF3551"/>
    <property type="match status" value="1"/>
</dbReference>
<sequence>MHTILLLLALAAPSPPTADAPASRISYDYPWCVMGGEMGYDCSYSTRAQCLASASGRSNVYCDLNPRASIQEQPSAGRTVHPRRAR</sequence>
<dbReference type="InterPro" id="IPR021937">
    <property type="entry name" value="DUF3551"/>
</dbReference>
<dbReference type="EMBL" id="CP165734">
    <property type="protein sequence ID" value="XDV57389.1"/>
    <property type="molecule type" value="Genomic_DNA"/>
</dbReference>
<dbReference type="AlphaFoldDB" id="A0AB39XIT1"/>
<organism evidence="2">
    <name type="scientific">Bradyrhizobium sp. LLZ17</name>
    <dbReference type="NCBI Taxonomy" id="3239388"/>
    <lineage>
        <taxon>Bacteria</taxon>
        <taxon>Pseudomonadati</taxon>
        <taxon>Pseudomonadota</taxon>
        <taxon>Alphaproteobacteria</taxon>
        <taxon>Hyphomicrobiales</taxon>
        <taxon>Nitrobacteraceae</taxon>
        <taxon>Bradyrhizobium</taxon>
    </lineage>
</organism>
<keyword evidence="1" id="KW-0732">Signal</keyword>
<dbReference type="RefSeq" id="WP_369721813.1">
    <property type="nucleotide sequence ID" value="NZ_CP165734.1"/>
</dbReference>
<reference evidence="2" key="1">
    <citation type="submission" date="2024-08" db="EMBL/GenBank/DDBJ databases">
        <authorList>
            <person name="Chaddad Z."/>
            <person name="Lamrabet M."/>
            <person name="Bouhnik O."/>
            <person name="Alami S."/>
            <person name="Wipf D."/>
            <person name="Courty P.E."/>
            <person name="Missbah El Idrissi M."/>
        </authorList>
    </citation>
    <scope>NUCLEOTIDE SEQUENCE</scope>
    <source>
        <strain evidence="2">LLZ17</strain>
    </source>
</reference>
<evidence type="ECO:0000256" key="1">
    <source>
        <dbReference type="SAM" id="SignalP"/>
    </source>
</evidence>
<protein>
    <submittedName>
        <fullName evidence="2">DUF3551 domain-containing protein</fullName>
    </submittedName>
</protein>
<evidence type="ECO:0000313" key="2">
    <source>
        <dbReference type="EMBL" id="XDV57389.1"/>
    </source>
</evidence>
<name>A0AB39XIT1_9BRAD</name>
<proteinExistence type="predicted"/>
<feature type="chain" id="PRO_5044223930" evidence="1">
    <location>
        <begin position="19"/>
        <end position="86"/>
    </location>
</feature>